<evidence type="ECO:0000313" key="5">
    <source>
        <dbReference type="Proteomes" id="UP000003111"/>
    </source>
</evidence>
<evidence type="ECO:0000256" key="2">
    <source>
        <dbReference type="SAM" id="Phobius"/>
    </source>
</evidence>
<dbReference type="PANTHER" id="PTHR33392:SF6">
    <property type="entry name" value="POLYISOPRENYL-TEICHOIC ACID--PEPTIDOGLYCAN TEICHOIC ACID TRANSFERASE TAGU"/>
    <property type="match status" value="1"/>
</dbReference>
<dbReference type="STRING" id="585531.HMPREF0063_11871"/>
<feature type="transmembrane region" description="Helical" evidence="2">
    <location>
        <begin position="53"/>
        <end position="70"/>
    </location>
</feature>
<protein>
    <submittedName>
        <fullName evidence="4">Cell envelope-like function transcriptional attenuator common domain protein</fullName>
    </submittedName>
</protein>
<feature type="transmembrane region" description="Helical" evidence="2">
    <location>
        <begin position="121"/>
        <end position="144"/>
    </location>
</feature>
<evidence type="ECO:0000256" key="1">
    <source>
        <dbReference type="ARBA" id="ARBA00006068"/>
    </source>
</evidence>
<dbReference type="NCBIfam" id="TIGR00350">
    <property type="entry name" value="lytR_cpsA_psr"/>
    <property type="match status" value="1"/>
</dbReference>
<dbReference type="Pfam" id="PF03816">
    <property type="entry name" value="LytR_cpsA_psr"/>
    <property type="match status" value="1"/>
</dbReference>
<evidence type="ECO:0000313" key="4">
    <source>
        <dbReference type="EMBL" id="EFQ82662.1"/>
    </source>
</evidence>
<dbReference type="Proteomes" id="UP000003111">
    <property type="component" value="Unassembled WGS sequence"/>
</dbReference>
<proteinExistence type="inferred from homology"/>
<dbReference type="PANTHER" id="PTHR33392">
    <property type="entry name" value="POLYISOPRENYL-TEICHOIC ACID--PEPTIDOGLYCAN TEICHOIC ACID TRANSFERASE TAGU"/>
    <property type="match status" value="1"/>
</dbReference>
<keyword evidence="2" id="KW-0812">Transmembrane</keyword>
<feature type="transmembrane region" description="Helical" evidence="2">
    <location>
        <begin position="90"/>
        <end position="109"/>
    </location>
</feature>
<dbReference type="AlphaFoldDB" id="E2SDT5"/>
<comment type="similarity">
    <text evidence="1">Belongs to the LytR/CpsA/Psr (LCP) family.</text>
</comment>
<feature type="domain" description="Cell envelope-related transcriptional attenuator" evidence="3">
    <location>
        <begin position="190"/>
        <end position="364"/>
    </location>
</feature>
<sequence length="481" mass="51357">MQHRASVLGRGYGDTARDPASVRFRRALSVALLTVVAPGSAQVLLGSRTLGRVALTAWAGLLVTAVWAVWTYRADRARVLGWAADADLVLVLRVVVVVLAVAWLALFVDAWRLASPRRLRWWRAGVVGVVYVTVSMLVVGATAATVQVMTVQRDVVTSVFVAEATSDPLQGRFNILLLGADSGADRAGLRPDSLTVVSIDADTGRIVLVGLPRNLQRVPFPDDSPLAEVFPRGYDCGEECLLNAVYTLGEDRPDLYPGDPEPGLTAMVEAVEGVTGLGISYHVVLNMEGFSSLVDAVGGVEVDVAAPIAKFGATNLDRTRFIPAGRQVLDGEDALWFARSRVQSDDFTRMARQKCLIAAMVEQLDPQTVLLNATAIGDSSKELLTTDLPASELGRFADLVLRSRDNPITTVSLVPPLVDVTDPDFEEIADTVAAAIEGFVPVPDVTVTPPAGRPSVEASPTPDPFAIQDRVNQSDDLAAVC</sequence>
<reference evidence="4" key="1">
    <citation type="submission" date="2010-08" db="EMBL/GenBank/DDBJ databases">
        <authorList>
            <person name="Muzny D."/>
            <person name="Qin X."/>
            <person name="Buhay C."/>
            <person name="Dugan-Rocha S."/>
            <person name="Ding Y."/>
            <person name="Chen G."/>
            <person name="Hawes A."/>
            <person name="Holder M."/>
            <person name="Jhangiani S."/>
            <person name="Johnson A."/>
            <person name="Khan Z."/>
            <person name="Li Z."/>
            <person name="Liu W."/>
            <person name="Liu X."/>
            <person name="Perez L."/>
            <person name="Shen H."/>
            <person name="Wang Q."/>
            <person name="Watt J."/>
            <person name="Xi L."/>
            <person name="Xin Y."/>
            <person name="Zhou J."/>
            <person name="Deng J."/>
            <person name="Jiang H."/>
            <person name="Liu Y."/>
            <person name="Qu J."/>
            <person name="Song X.-Z."/>
            <person name="Zhang L."/>
            <person name="Villasana D."/>
            <person name="Johnson A."/>
            <person name="Liu J."/>
            <person name="Liyanage D."/>
            <person name="Lorensuhewa L."/>
            <person name="Robinson T."/>
            <person name="Song A."/>
            <person name="Song B.-B."/>
            <person name="Dinh H."/>
            <person name="Thornton R."/>
            <person name="Coyle M."/>
            <person name="Francisco L."/>
            <person name="Jackson L."/>
            <person name="Javaid M."/>
            <person name="Korchina V."/>
            <person name="Kovar C."/>
            <person name="Mata R."/>
            <person name="Mathew T."/>
            <person name="Ngo R."/>
            <person name="Nguyen L."/>
            <person name="Nguyen N."/>
            <person name="Okwuonu G."/>
            <person name="Ongeri F."/>
            <person name="Pham C."/>
            <person name="Simmons D."/>
            <person name="Wilczek-Boney K."/>
            <person name="Hale W."/>
            <person name="Jakkamsetti A."/>
            <person name="Pham P."/>
            <person name="Ruth R."/>
            <person name="San Lucas F."/>
            <person name="Warren J."/>
            <person name="Zhang J."/>
            <person name="Zhao Z."/>
            <person name="Zhou C."/>
            <person name="Zhu D."/>
            <person name="Lee S."/>
            <person name="Bess C."/>
            <person name="Blankenburg K."/>
            <person name="Forbes L."/>
            <person name="Fu Q."/>
            <person name="Gubbala S."/>
            <person name="Hirani K."/>
            <person name="Jayaseelan J.C."/>
            <person name="Lara F."/>
            <person name="Munidasa M."/>
            <person name="Palculict T."/>
            <person name="Patil S."/>
            <person name="Pu L.-L."/>
            <person name="Saada N."/>
            <person name="Tang L."/>
            <person name="Weissenberger G."/>
            <person name="Zhu Y."/>
            <person name="Hemphill L."/>
            <person name="Shang Y."/>
            <person name="Youmans B."/>
            <person name="Ayvaz T."/>
            <person name="Ross M."/>
            <person name="Santibanez J."/>
            <person name="Aqrawi P."/>
            <person name="Gross S."/>
            <person name="Joshi V."/>
            <person name="Fowler G."/>
            <person name="Nazareth L."/>
            <person name="Reid J."/>
            <person name="Worley K."/>
            <person name="Petrosino J."/>
            <person name="Highlander S."/>
            <person name="Gibbs R."/>
        </authorList>
    </citation>
    <scope>NUCLEOTIDE SEQUENCE [LARGE SCALE GENOMIC DNA]</scope>
    <source>
        <strain evidence="4">DSM 15272</strain>
    </source>
</reference>
<dbReference type="OrthoDB" id="3573673at2"/>
<dbReference type="EMBL" id="ACLF03000006">
    <property type="protein sequence ID" value="EFQ82662.1"/>
    <property type="molecule type" value="Genomic_DNA"/>
</dbReference>
<evidence type="ECO:0000259" key="3">
    <source>
        <dbReference type="Pfam" id="PF03816"/>
    </source>
</evidence>
<name>E2SDT5_9ACTN</name>
<keyword evidence="5" id="KW-1185">Reference proteome</keyword>
<dbReference type="eggNOG" id="COG1316">
    <property type="taxonomic scope" value="Bacteria"/>
</dbReference>
<dbReference type="InterPro" id="IPR050922">
    <property type="entry name" value="LytR/CpsA/Psr_CW_biosynth"/>
</dbReference>
<gene>
    <name evidence="4" type="ORF">HMPREF0063_11871</name>
</gene>
<keyword evidence="2" id="KW-0472">Membrane</keyword>
<dbReference type="InterPro" id="IPR004474">
    <property type="entry name" value="LytR_CpsA_psr"/>
</dbReference>
<organism evidence="4 5">
    <name type="scientific">Aeromicrobium marinum DSM 15272</name>
    <dbReference type="NCBI Taxonomy" id="585531"/>
    <lineage>
        <taxon>Bacteria</taxon>
        <taxon>Bacillati</taxon>
        <taxon>Actinomycetota</taxon>
        <taxon>Actinomycetes</taxon>
        <taxon>Propionibacteriales</taxon>
        <taxon>Nocardioidaceae</taxon>
        <taxon>Aeromicrobium</taxon>
    </lineage>
</organism>
<accession>E2SDT5</accession>
<dbReference type="Gene3D" id="3.40.630.190">
    <property type="entry name" value="LCP protein"/>
    <property type="match status" value="1"/>
</dbReference>
<dbReference type="HOGENOM" id="CLU_015593_1_0_11"/>
<comment type="caution">
    <text evidence="4">The sequence shown here is derived from an EMBL/GenBank/DDBJ whole genome shotgun (WGS) entry which is preliminary data.</text>
</comment>
<keyword evidence="2" id="KW-1133">Transmembrane helix</keyword>
<dbReference type="RefSeq" id="WP_007076963.1">
    <property type="nucleotide sequence ID" value="NZ_CM001024.1"/>
</dbReference>